<dbReference type="SMART" id="SM00530">
    <property type="entry name" value="HTH_XRE"/>
    <property type="match status" value="1"/>
</dbReference>
<dbReference type="EMBL" id="CP073041">
    <property type="protein sequence ID" value="UXE60550.1"/>
    <property type="molecule type" value="Genomic_DNA"/>
</dbReference>
<dbReference type="SUPFAM" id="SSF47413">
    <property type="entry name" value="lambda repressor-like DNA-binding domains"/>
    <property type="match status" value="1"/>
</dbReference>
<dbReference type="Pfam" id="PF01381">
    <property type="entry name" value="HTH_3"/>
    <property type="match status" value="1"/>
</dbReference>
<dbReference type="KEGG" id="wna:KA717_34380"/>
<name>A0A977PWG4_9CYAN</name>
<dbReference type="AlphaFoldDB" id="A0A977PWG4"/>
<proteinExistence type="predicted"/>
<dbReference type="PROSITE" id="PS50943">
    <property type="entry name" value="HTH_CROC1"/>
    <property type="match status" value="1"/>
</dbReference>
<reference evidence="2" key="1">
    <citation type="submission" date="2021-04" db="EMBL/GenBank/DDBJ databases">
        <title>Genome sequence of Woronichinia naegeliana from Washington state freshwater lake bloom.</title>
        <authorList>
            <person name="Dreher T.W."/>
        </authorList>
    </citation>
    <scope>NUCLEOTIDE SEQUENCE</scope>
    <source>
        <strain evidence="2">WA131</strain>
    </source>
</reference>
<dbReference type="CDD" id="cd00093">
    <property type="entry name" value="HTH_XRE"/>
    <property type="match status" value="1"/>
</dbReference>
<feature type="domain" description="HTH cro/C1-type" evidence="1">
    <location>
        <begin position="35"/>
        <end position="90"/>
    </location>
</feature>
<dbReference type="GO" id="GO:0003677">
    <property type="term" value="F:DNA binding"/>
    <property type="evidence" value="ECO:0007669"/>
    <property type="project" value="InterPro"/>
</dbReference>
<evidence type="ECO:0000313" key="2">
    <source>
        <dbReference type="EMBL" id="UXE60550.1"/>
    </source>
</evidence>
<protein>
    <submittedName>
        <fullName evidence="2">Helix-turn-helix domain-containing protein</fullName>
    </submittedName>
</protein>
<sequence length="96" mass="11264">MTDLERYIDQRKQRDNEFAKNFEAGYLSFKLGYLLARTREEKGISQEQLANDLNWELSLISQLETQTENFDISTIEKYVKALGKKLFVEIRTPAVN</sequence>
<accession>A0A977PWG4</accession>
<dbReference type="Gene3D" id="1.10.260.40">
    <property type="entry name" value="lambda repressor-like DNA-binding domains"/>
    <property type="match status" value="1"/>
</dbReference>
<evidence type="ECO:0000259" key="1">
    <source>
        <dbReference type="PROSITE" id="PS50943"/>
    </source>
</evidence>
<dbReference type="Proteomes" id="UP001065613">
    <property type="component" value="Chromosome"/>
</dbReference>
<gene>
    <name evidence="2" type="ORF">KA717_34380</name>
</gene>
<organism evidence="2">
    <name type="scientific">Woronichinia naegeliana WA131</name>
    <dbReference type="NCBI Taxonomy" id="2824559"/>
    <lineage>
        <taxon>Bacteria</taxon>
        <taxon>Bacillati</taxon>
        <taxon>Cyanobacteriota</taxon>
        <taxon>Cyanophyceae</taxon>
        <taxon>Synechococcales</taxon>
        <taxon>Coelosphaeriaceae</taxon>
        <taxon>Woronichinia</taxon>
    </lineage>
</organism>
<dbReference type="InterPro" id="IPR001387">
    <property type="entry name" value="Cro/C1-type_HTH"/>
</dbReference>
<dbReference type="InterPro" id="IPR010982">
    <property type="entry name" value="Lambda_DNA-bd_dom_sf"/>
</dbReference>